<keyword evidence="3" id="KW-0411">Iron-sulfur</keyword>
<evidence type="ECO:0000256" key="3">
    <source>
        <dbReference type="ARBA" id="ARBA00023014"/>
    </source>
</evidence>
<dbReference type="Pfam" id="PF01656">
    <property type="entry name" value="CbiA"/>
    <property type="match status" value="1"/>
</dbReference>
<evidence type="ECO:0000259" key="4">
    <source>
        <dbReference type="PROSITE" id="PS51379"/>
    </source>
</evidence>
<proteinExistence type="predicted"/>
<dbReference type="GO" id="GO:0051536">
    <property type="term" value="F:iron-sulfur cluster binding"/>
    <property type="evidence" value="ECO:0007669"/>
    <property type="project" value="UniProtKB-KW"/>
</dbReference>
<sequence>MRIVIASGKGGAGKTTVTACLAGQWERDLLLVDADVEAPNLHLLLHPNLAEPEPVYLEVPELVEEKCTGCGACRPMCSYGAIAMMGAKPMYFQDMCHGCSGCFEVCPEQALRVAQRELGALLLGSVSAGGKTMPFLMGRTRVGEAMTPPLLRAQERKLAELLAGHPSDVLMDAPPGVSCPAMTAARGADAVLLVAEPTPFGFYDFKLAHAAFAQLGRPVAVVMNRVGMEGNADCENELRAWCAGAKLPILAELPFQREAAHAYAHGLPPTEAQGATGQEWRQRIAELASRLREFAKGANNA</sequence>
<dbReference type="PROSITE" id="PS51379">
    <property type="entry name" value="4FE4S_FER_2"/>
    <property type="match status" value="2"/>
</dbReference>
<dbReference type="PROSITE" id="PS00198">
    <property type="entry name" value="4FE4S_FER_1"/>
    <property type="match status" value="1"/>
</dbReference>
<dbReference type="Gene3D" id="3.40.50.300">
    <property type="entry name" value="P-loop containing nucleotide triphosphate hydrolases"/>
    <property type="match status" value="1"/>
</dbReference>
<keyword evidence="2" id="KW-0408">Iron</keyword>
<dbReference type="PANTHER" id="PTHR43063:SF1">
    <property type="entry name" value="4FE-4S CLUSTER CONTAINING PARA FAMILY ATPASE PROTEIN"/>
    <property type="match status" value="1"/>
</dbReference>
<dbReference type="InterPro" id="IPR027417">
    <property type="entry name" value="P-loop_NTPase"/>
</dbReference>
<name>A0A212JGZ6_9BACT</name>
<dbReference type="AlphaFoldDB" id="A0A212JGZ6"/>
<gene>
    <name evidence="5" type="ORF">KM92DES2_11089</name>
</gene>
<accession>A0A212JGZ6</accession>
<dbReference type="InterPro" id="IPR002586">
    <property type="entry name" value="CobQ/CobB/MinD/ParA_Nub-bd_dom"/>
</dbReference>
<dbReference type="GO" id="GO:0046872">
    <property type="term" value="F:metal ion binding"/>
    <property type="evidence" value="ECO:0007669"/>
    <property type="project" value="UniProtKB-KW"/>
</dbReference>
<evidence type="ECO:0000256" key="1">
    <source>
        <dbReference type="ARBA" id="ARBA00022723"/>
    </source>
</evidence>
<dbReference type="InterPro" id="IPR017900">
    <property type="entry name" value="4Fe4S_Fe_S_CS"/>
</dbReference>
<dbReference type="EMBL" id="FLUP01000001">
    <property type="protein sequence ID" value="SBV98681.1"/>
    <property type="molecule type" value="Genomic_DNA"/>
</dbReference>
<dbReference type="PANTHER" id="PTHR43063">
    <property type="entry name" value="4FE-4S CLUSTER CONTAINING PARA FAMILY ATPASE PROTEIN"/>
    <property type="match status" value="1"/>
</dbReference>
<dbReference type="RefSeq" id="WP_227118254.1">
    <property type="nucleotide sequence ID" value="NZ_LT598928.1"/>
</dbReference>
<dbReference type="SUPFAM" id="SSF52540">
    <property type="entry name" value="P-loop containing nucleoside triphosphate hydrolases"/>
    <property type="match status" value="1"/>
</dbReference>
<evidence type="ECO:0000256" key="2">
    <source>
        <dbReference type="ARBA" id="ARBA00023004"/>
    </source>
</evidence>
<protein>
    <recommendedName>
        <fullName evidence="4">4Fe-4S ferredoxin-type domain-containing protein</fullName>
    </recommendedName>
</protein>
<dbReference type="InterPro" id="IPR017896">
    <property type="entry name" value="4Fe4S_Fe-S-bd"/>
</dbReference>
<reference evidence="5" key="1">
    <citation type="submission" date="2016-04" db="EMBL/GenBank/DDBJ databases">
        <authorList>
            <person name="Evans L.H."/>
            <person name="Alamgir A."/>
            <person name="Owens N."/>
            <person name="Weber N.D."/>
            <person name="Virtaneva K."/>
            <person name="Barbian K."/>
            <person name="Babar A."/>
            <person name="Rosenke K."/>
        </authorList>
    </citation>
    <scope>NUCLEOTIDE SEQUENCE</scope>
    <source>
        <strain evidence="5">92-2</strain>
    </source>
</reference>
<evidence type="ECO:0000313" key="5">
    <source>
        <dbReference type="EMBL" id="SBV98681.1"/>
    </source>
</evidence>
<feature type="domain" description="4Fe-4S ferredoxin-type" evidence="4">
    <location>
        <begin position="58"/>
        <end position="87"/>
    </location>
</feature>
<dbReference type="Gene3D" id="3.30.70.20">
    <property type="match status" value="1"/>
</dbReference>
<organism evidence="5">
    <name type="scientific">uncultured Desulfovibrio sp</name>
    <dbReference type="NCBI Taxonomy" id="167968"/>
    <lineage>
        <taxon>Bacteria</taxon>
        <taxon>Pseudomonadati</taxon>
        <taxon>Thermodesulfobacteriota</taxon>
        <taxon>Desulfovibrionia</taxon>
        <taxon>Desulfovibrionales</taxon>
        <taxon>Desulfovibrionaceae</taxon>
        <taxon>Desulfovibrio</taxon>
        <taxon>environmental samples</taxon>
    </lineage>
</organism>
<feature type="domain" description="4Fe-4S ferredoxin-type" evidence="4">
    <location>
        <begin position="88"/>
        <end position="116"/>
    </location>
</feature>
<keyword evidence="1" id="KW-0479">Metal-binding</keyword>
<dbReference type="Pfam" id="PF00037">
    <property type="entry name" value="Fer4"/>
    <property type="match status" value="1"/>
</dbReference>